<dbReference type="GO" id="GO:0016491">
    <property type="term" value="F:oxidoreductase activity"/>
    <property type="evidence" value="ECO:0007669"/>
    <property type="project" value="UniProtKB-KW"/>
</dbReference>
<gene>
    <name evidence="4" type="ORF">B0J13DRAFT_584311</name>
</gene>
<keyword evidence="5" id="KW-1185">Reference proteome</keyword>
<evidence type="ECO:0000313" key="4">
    <source>
        <dbReference type="EMBL" id="KAH7146834.1"/>
    </source>
</evidence>
<protein>
    <recommendedName>
        <fullName evidence="3">NmrA-like domain-containing protein</fullName>
    </recommendedName>
</protein>
<keyword evidence="2" id="KW-0560">Oxidoreductase</keyword>
<dbReference type="Pfam" id="PF05368">
    <property type="entry name" value="NmrA"/>
    <property type="match status" value="1"/>
</dbReference>
<reference evidence="4" key="1">
    <citation type="journal article" date="2021" name="Nat. Commun.">
        <title>Genetic determinants of endophytism in the Arabidopsis root mycobiome.</title>
        <authorList>
            <person name="Mesny F."/>
            <person name="Miyauchi S."/>
            <person name="Thiergart T."/>
            <person name="Pickel B."/>
            <person name="Atanasova L."/>
            <person name="Karlsson M."/>
            <person name="Huettel B."/>
            <person name="Barry K.W."/>
            <person name="Haridas S."/>
            <person name="Chen C."/>
            <person name="Bauer D."/>
            <person name="Andreopoulos W."/>
            <person name="Pangilinan J."/>
            <person name="LaButti K."/>
            <person name="Riley R."/>
            <person name="Lipzen A."/>
            <person name="Clum A."/>
            <person name="Drula E."/>
            <person name="Henrissat B."/>
            <person name="Kohler A."/>
            <person name="Grigoriev I.V."/>
            <person name="Martin F.M."/>
            <person name="Hacquard S."/>
        </authorList>
    </citation>
    <scope>NUCLEOTIDE SEQUENCE</scope>
    <source>
        <strain evidence="4">MPI-CAGE-AT-0021</strain>
    </source>
</reference>
<dbReference type="OrthoDB" id="9984533at2759"/>
<name>A0A9P9EWG6_9HYPO</name>
<dbReference type="Gene3D" id="3.40.50.720">
    <property type="entry name" value="NAD(P)-binding Rossmann-like Domain"/>
    <property type="match status" value="1"/>
</dbReference>
<dbReference type="InterPro" id="IPR008030">
    <property type="entry name" value="NmrA-like"/>
</dbReference>
<keyword evidence="1" id="KW-0521">NADP</keyword>
<dbReference type="PANTHER" id="PTHR47706">
    <property type="entry name" value="NMRA-LIKE FAMILY PROTEIN"/>
    <property type="match status" value="1"/>
</dbReference>
<sequence>MPAQVKNVVLVGASGNLGVVVQDYFLAQQNSPLHISILTRKDSDAKFPAAFNVIYTDYSPASLEQNFKGQDVVIVFLPPESTVTHESVIDAAVKAGVKRFFPSEYGVRSYHPDFAEGALITKKKRSIVKHLEKTQDVMSWTGLLCNPWIDFCVVDGLLGYDLKNREARIYNGGDVPFSTGPRDLVGQALFALLTNPERFEEAKNQYIHMASYTVTQNQVLAVVETLTGQKFKVHHVTSEEVLPPALEEVKKGKNWGLAFQVQAILYGRDSKGELVGDFRPLGIWHENLGLAPRDLE</sequence>
<dbReference type="Gene3D" id="3.90.25.10">
    <property type="entry name" value="UDP-galactose 4-epimerase, domain 1"/>
    <property type="match status" value="1"/>
</dbReference>
<dbReference type="EMBL" id="JAGMUU010000008">
    <property type="protein sequence ID" value="KAH7146834.1"/>
    <property type="molecule type" value="Genomic_DNA"/>
</dbReference>
<dbReference type="SUPFAM" id="SSF51735">
    <property type="entry name" value="NAD(P)-binding Rossmann-fold domains"/>
    <property type="match status" value="1"/>
</dbReference>
<dbReference type="AlphaFoldDB" id="A0A9P9EWG6"/>
<comment type="caution">
    <text evidence="4">The sequence shown here is derived from an EMBL/GenBank/DDBJ whole genome shotgun (WGS) entry which is preliminary data.</text>
</comment>
<evidence type="ECO:0000313" key="5">
    <source>
        <dbReference type="Proteomes" id="UP000717696"/>
    </source>
</evidence>
<feature type="domain" description="NmrA-like" evidence="3">
    <location>
        <begin position="6"/>
        <end position="131"/>
    </location>
</feature>
<dbReference type="InterPro" id="IPR036291">
    <property type="entry name" value="NAD(P)-bd_dom_sf"/>
</dbReference>
<organism evidence="4 5">
    <name type="scientific">Dactylonectria estremocensis</name>
    <dbReference type="NCBI Taxonomy" id="1079267"/>
    <lineage>
        <taxon>Eukaryota</taxon>
        <taxon>Fungi</taxon>
        <taxon>Dikarya</taxon>
        <taxon>Ascomycota</taxon>
        <taxon>Pezizomycotina</taxon>
        <taxon>Sordariomycetes</taxon>
        <taxon>Hypocreomycetidae</taxon>
        <taxon>Hypocreales</taxon>
        <taxon>Nectriaceae</taxon>
        <taxon>Dactylonectria</taxon>
    </lineage>
</organism>
<dbReference type="InterPro" id="IPR045312">
    <property type="entry name" value="PCBER-like"/>
</dbReference>
<dbReference type="Proteomes" id="UP000717696">
    <property type="component" value="Unassembled WGS sequence"/>
</dbReference>
<dbReference type="CDD" id="cd05259">
    <property type="entry name" value="PCBER_SDR_a"/>
    <property type="match status" value="1"/>
</dbReference>
<dbReference type="PANTHER" id="PTHR47706:SF9">
    <property type="entry name" value="NMRA-LIKE DOMAIN-CONTAINING PROTEIN-RELATED"/>
    <property type="match status" value="1"/>
</dbReference>
<accession>A0A9P9EWG6</accession>
<evidence type="ECO:0000256" key="2">
    <source>
        <dbReference type="ARBA" id="ARBA00023002"/>
    </source>
</evidence>
<dbReference type="InterPro" id="IPR051609">
    <property type="entry name" value="NmrA/Isoflavone_reductase-like"/>
</dbReference>
<proteinExistence type="predicted"/>
<evidence type="ECO:0000259" key="3">
    <source>
        <dbReference type="Pfam" id="PF05368"/>
    </source>
</evidence>
<evidence type="ECO:0000256" key="1">
    <source>
        <dbReference type="ARBA" id="ARBA00022857"/>
    </source>
</evidence>